<dbReference type="AlphaFoldDB" id="A0A1X7I7I2"/>
<dbReference type="RefSeq" id="WP_244894576.1">
    <property type="nucleotide sequence ID" value="NZ_FXAY01000001.1"/>
</dbReference>
<organism evidence="1 2">
    <name type="scientific">Agreia pratensis</name>
    <dbReference type="NCBI Taxonomy" id="150121"/>
    <lineage>
        <taxon>Bacteria</taxon>
        <taxon>Bacillati</taxon>
        <taxon>Actinomycetota</taxon>
        <taxon>Actinomycetes</taxon>
        <taxon>Micrococcales</taxon>
        <taxon>Microbacteriaceae</taxon>
        <taxon>Agreia</taxon>
    </lineage>
</organism>
<proteinExistence type="predicted"/>
<name>A0A1X7I7I2_9MICO</name>
<keyword evidence="2" id="KW-1185">Reference proteome</keyword>
<dbReference type="Proteomes" id="UP000193244">
    <property type="component" value="Unassembled WGS sequence"/>
</dbReference>
<dbReference type="EMBL" id="FXAY01000001">
    <property type="protein sequence ID" value="SMG10507.1"/>
    <property type="molecule type" value="Genomic_DNA"/>
</dbReference>
<accession>A0A1X7I7I2</accession>
<sequence>MTMTTTGNTPVAPGRLGEAIDPGELLTYLTGLGEWVDRQRKELDRLGAAALASQEPDSYTSDIVLAETLWEATRKRRESLESVWDSGRVDTVARQKMSQLIWGRLDSGGGAELVSLVEAVRLADALVSQLTTRLSLDPRAAGTTARIVGLRAELERSRDLAASDPDSAQRVSTLRNRLESLAEKAGRGADVTGPLGQLVQDSARLERDLIVASSQKRDLARDARKAADDAATAERREPVLRALAERCRREIVDPPKLAIPDVSKLGPVPQSRAALDSWIARLALVNRAFEAVEDAYAGQLRERAELRYRLSGYHAKAESSGRSASPTVAAGYIEAKEAVDTTPCDLRLARFYVEQYQFLTRDLPPASSPRQGQEGRYTS</sequence>
<dbReference type="STRING" id="150121.SAMN06296010_0234"/>
<reference evidence="2" key="1">
    <citation type="submission" date="2017-04" db="EMBL/GenBank/DDBJ databases">
        <authorList>
            <person name="Varghese N."/>
            <person name="Submissions S."/>
        </authorList>
    </citation>
    <scope>NUCLEOTIDE SEQUENCE [LARGE SCALE GENOMIC DNA]</scope>
    <source>
        <strain evidence="2">VKM Ac-2510</strain>
    </source>
</reference>
<evidence type="ECO:0000313" key="2">
    <source>
        <dbReference type="Proteomes" id="UP000193244"/>
    </source>
</evidence>
<gene>
    <name evidence="1" type="ORF">SAMN06296010_0234</name>
</gene>
<evidence type="ECO:0000313" key="1">
    <source>
        <dbReference type="EMBL" id="SMG10507.1"/>
    </source>
</evidence>
<protein>
    <submittedName>
        <fullName evidence="1">Uncharacterized protein</fullName>
    </submittedName>
</protein>